<keyword evidence="6 7" id="KW-0472">Membrane</keyword>
<feature type="transmembrane region" description="Helical" evidence="7">
    <location>
        <begin position="213"/>
        <end position="243"/>
    </location>
</feature>
<evidence type="ECO:0000256" key="3">
    <source>
        <dbReference type="ARBA" id="ARBA00022475"/>
    </source>
</evidence>
<organism evidence="8 9">
    <name type="scientific">Shimia sagamensis</name>
    <dbReference type="NCBI Taxonomy" id="1566352"/>
    <lineage>
        <taxon>Bacteria</taxon>
        <taxon>Pseudomonadati</taxon>
        <taxon>Pseudomonadota</taxon>
        <taxon>Alphaproteobacteria</taxon>
        <taxon>Rhodobacterales</taxon>
        <taxon>Roseobacteraceae</taxon>
    </lineage>
</organism>
<dbReference type="PANTHER" id="PTHR30065:SF1">
    <property type="entry name" value="SURFACE PRESENTATION OF ANTIGENS PROTEIN SPAR"/>
    <property type="match status" value="1"/>
</dbReference>
<feature type="transmembrane region" description="Helical" evidence="7">
    <location>
        <begin position="15"/>
        <end position="35"/>
    </location>
</feature>
<dbReference type="RefSeq" id="WP_283424619.1">
    <property type="nucleotide sequence ID" value="NZ_FXTY01000001.1"/>
</dbReference>
<comment type="similarity">
    <text evidence="2">Belongs to the FliR/MopE/SpaR family.</text>
</comment>
<keyword evidence="5 7" id="KW-1133">Transmembrane helix</keyword>
<comment type="subcellular location">
    <subcellularLocation>
        <location evidence="1">Cell membrane</location>
        <topology evidence="1">Multi-pass membrane protein</topology>
    </subcellularLocation>
</comment>
<evidence type="ECO:0000313" key="9">
    <source>
        <dbReference type="Proteomes" id="UP001157961"/>
    </source>
</evidence>
<evidence type="ECO:0000256" key="7">
    <source>
        <dbReference type="SAM" id="Phobius"/>
    </source>
</evidence>
<feature type="transmembrane region" description="Helical" evidence="7">
    <location>
        <begin position="84"/>
        <end position="105"/>
    </location>
</feature>
<dbReference type="Proteomes" id="UP001157961">
    <property type="component" value="Unassembled WGS sequence"/>
</dbReference>
<dbReference type="PRINTS" id="PR00953">
    <property type="entry name" value="TYPE3IMRPROT"/>
</dbReference>
<reference evidence="8 9" key="1">
    <citation type="submission" date="2017-05" db="EMBL/GenBank/DDBJ databases">
        <authorList>
            <person name="Varghese N."/>
            <person name="Submissions S."/>
        </authorList>
    </citation>
    <scope>NUCLEOTIDE SEQUENCE [LARGE SCALE GENOMIC DNA]</scope>
    <source>
        <strain evidence="8 9">DSM 29734</strain>
    </source>
</reference>
<dbReference type="Pfam" id="PF01311">
    <property type="entry name" value="Bac_export_1"/>
    <property type="match status" value="1"/>
</dbReference>
<name>A0ABY1NEX6_9RHOB</name>
<comment type="caution">
    <text evidence="8">The sequence shown here is derived from an EMBL/GenBank/DDBJ whole genome shotgun (WGS) entry which is preliminary data.</text>
</comment>
<dbReference type="PANTHER" id="PTHR30065">
    <property type="entry name" value="FLAGELLAR BIOSYNTHETIC PROTEIN FLIR"/>
    <property type="match status" value="1"/>
</dbReference>
<keyword evidence="9" id="KW-1185">Reference proteome</keyword>
<feature type="transmembrane region" description="Helical" evidence="7">
    <location>
        <begin position="184"/>
        <end position="206"/>
    </location>
</feature>
<evidence type="ECO:0000256" key="6">
    <source>
        <dbReference type="ARBA" id="ARBA00023136"/>
    </source>
</evidence>
<proteinExistence type="inferred from homology"/>
<evidence type="ECO:0000313" key="8">
    <source>
        <dbReference type="EMBL" id="SMP07524.1"/>
    </source>
</evidence>
<keyword evidence="8" id="KW-0282">Flagellum</keyword>
<accession>A0ABY1NEX6</accession>
<keyword evidence="4 7" id="KW-0812">Transmembrane</keyword>
<evidence type="ECO:0000256" key="1">
    <source>
        <dbReference type="ARBA" id="ARBA00004651"/>
    </source>
</evidence>
<evidence type="ECO:0000256" key="2">
    <source>
        <dbReference type="ARBA" id="ARBA00009772"/>
    </source>
</evidence>
<feature type="transmembrane region" description="Helical" evidence="7">
    <location>
        <begin position="126"/>
        <end position="148"/>
    </location>
</feature>
<sequence length="258" mass="27257">MMETALFLLNTTEAALWHGFLVFLRVGAAVALLPAFGETSVPARIKIGLALAFTVIVAPAVPVFENAEPSFAVIAQYALTETMSGFLMGIGVRMFVMALQTAGTIAGQSTSLAQLLGGAAGEPLPAIGNVLVIAGLALAVTMGLHVYVAQYLIGSYMLFPAGTFPPREIMTEWGVPHMAQAFNLAFRLAAPFVIISAIYNLMLGVINRAMPQLMVAFVGAPLITAGGLFLLFLVAPALLTLWWGAMEAFMINPVEGLR</sequence>
<evidence type="ECO:0000256" key="5">
    <source>
        <dbReference type="ARBA" id="ARBA00022989"/>
    </source>
</evidence>
<evidence type="ECO:0000256" key="4">
    <source>
        <dbReference type="ARBA" id="ARBA00022692"/>
    </source>
</evidence>
<feature type="transmembrane region" description="Helical" evidence="7">
    <location>
        <begin position="47"/>
        <end position="64"/>
    </location>
</feature>
<dbReference type="EMBL" id="FXTY01000001">
    <property type="protein sequence ID" value="SMP07524.1"/>
    <property type="molecule type" value="Genomic_DNA"/>
</dbReference>
<dbReference type="InterPro" id="IPR002010">
    <property type="entry name" value="T3SS_IM_R"/>
</dbReference>
<keyword evidence="8" id="KW-0969">Cilium</keyword>
<keyword evidence="8" id="KW-0966">Cell projection</keyword>
<gene>
    <name evidence="8" type="ORF">SAMN06265373_101780</name>
</gene>
<keyword evidence="3" id="KW-1003">Cell membrane</keyword>
<protein>
    <submittedName>
        <fullName evidence="8">Flagellar biosynthetic protein FliR</fullName>
    </submittedName>
</protein>